<dbReference type="KEGG" id="ppi:YSA_07261"/>
<proteinExistence type="predicted"/>
<evidence type="ECO:0000313" key="1">
    <source>
        <dbReference type="EMBL" id="AFK70693.1"/>
    </source>
</evidence>
<name>I3UYX2_PSEPU</name>
<dbReference type="EMBL" id="CP003588">
    <property type="protein sequence ID" value="AFK70693.1"/>
    <property type="molecule type" value="Genomic_DNA"/>
</dbReference>
<protein>
    <submittedName>
        <fullName evidence="1">Uncharacterized protein</fullName>
    </submittedName>
</protein>
<dbReference type="AlphaFoldDB" id="I3UYX2"/>
<reference evidence="1 2" key="1">
    <citation type="journal article" date="2012" name="J. Bacteriol.">
        <title>Complete Genome Sequence of the Naphthalene-Degrading Pseudomonas putida Strain ND6.</title>
        <authorList>
            <person name="Li S."/>
            <person name="Zhao H."/>
            <person name="Li Y."/>
            <person name="Niu S."/>
            <person name="Cai B."/>
        </authorList>
    </citation>
    <scope>NUCLEOTIDE SEQUENCE [LARGE SCALE GENOMIC DNA]</scope>
    <source>
        <strain evidence="1 2">ND6</strain>
    </source>
</reference>
<sequence>MLLLWHATITDRTLDGAAIYQRKPWTDKAYRTYRNFLHTMTKVVTNKLLITERNGTTRRHKRTS</sequence>
<dbReference type="HOGENOM" id="CLU_2864494_0_0_6"/>
<accession>I3UYX2</accession>
<dbReference type="Proteomes" id="UP000005268">
    <property type="component" value="Chromosome"/>
</dbReference>
<evidence type="ECO:0000313" key="2">
    <source>
        <dbReference type="Proteomes" id="UP000005268"/>
    </source>
</evidence>
<organism evidence="1 2">
    <name type="scientific">Pseudomonas putida ND6</name>
    <dbReference type="NCBI Taxonomy" id="231023"/>
    <lineage>
        <taxon>Bacteria</taxon>
        <taxon>Pseudomonadati</taxon>
        <taxon>Pseudomonadota</taxon>
        <taxon>Gammaproteobacteria</taxon>
        <taxon>Pseudomonadales</taxon>
        <taxon>Pseudomonadaceae</taxon>
        <taxon>Pseudomonas</taxon>
    </lineage>
</organism>
<gene>
    <name evidence="1" type="ORF">YSA_07261</name>
</gene>